<evidence type="ECO:0000259" key="1">
    <source>
        <dbReference type="SMART" id="SM00530"/>
    </source>
</evidence>
<dbReference type="Proteomes" id="UP000000844">
    <property type="component" value="Chromosome"/>
</dbReference>
<evidence type="ECO:0000313" key="2">
    <source>
        <dbReference type="EMBL" id="ADD44548.1"/>
    </source>
</evidence>
<name>D3Q8V6_STANL</name>
<keyword evidence="3" id="KW-1185">Reference proteome</keyword>
<protein>
    <submittedName>
        <fullName evidence="2">Helix-turn-helix domain protein</fullName>
    </submittedName>
</protein>
<feature type="domain" description="HTH cro/C1-type" evidence="1">
    <location>
        <begin position="15"/>
        <end position="71"/>
    </location>
</feature>
<dbReference type="RefSeq" id="WP_013020119.1">
    <property type="nucleotide sequence ID" value="NC_013947.1"/>
</dbReference>
<sequence>MVEGPLFTRKQLGIRLRELRHASGKTVEDIEVADIMGKSKLYYIEAGRQPKPSWPEIKELAELLGADTALRNELVRMAKDCLRSGWYVPFDVPQQFQPYLDLEGAATKLSFFEVEYVNGLFQTDAYTRAIQVGWGLKGAELDHTQTFRAQRKKRFWQRDPAPEVVLVMSEAAVRRQVGGPEVMAEQMVHLRKLAEKPNVAIRVVPYSAGSYPSMGGNYTLLEFKSGAYPEVAYVESRAECQYHERAAVVALYKRILQETLDIAVLMEEMQL</sequence>
<dbReference type="Gene3D" id="1.10.260.40">
    <property type="entry name" value="lambda repressor-like DNA-binding domains"/>
    <property type="match status" value="1"/>
</dbReference>
<dbReference type="CDD" id="cd00093">
    <property type="entry name" value="HTH_XRE"/>
    <property type="match status" value="1"/>
</dbReference>
<dbReference type="SUPFAM" id="SSF47413">
    <property type="entry name" value="lambda repressor-like DNA-binding domains"/>
    <property type="match status" value="1"/>
</dbReference>
<dbReference type="InterPro" id="IPR001387">
    <property type="entry name" value="Cro/C1-type_HTH"/>
</dbReference>
<dbReference type="InterPro" id="IPR043917">
    <property type="entry name" value="DUF5753"/>
</dbReference>
<dbReference type="KEGG" id="sna:Snas_4907"/>
<accession>D3Q8V6</accession>
<dbReference type="EMBL" id="CP001778">
    <property type="protein sequence ID" value="ADD44548.1"/>
    <property type="molecule type" value="Genomic_DNA"/>
</dbReference>
<reference evidence="2 3" key="1">
    <citation type="journal article" date="2009" name="Stand. Genomic Sci.">
        <title>Complete genome sequence of Stackebrandtia nassauensis type strain (LLR-40K-21).</title>
        <authorList>
            <person name="Munk C."/>
            <person name="Lapidus A."/>
            <person name="Copeland A."/>
            <person name="Jando M."/>
            <person name="Mayilraj S."/>
            <person name="Glavina Del Rio T."/>
            <person name="Nolan M."/>
            <person name="Chen F."/>
            <person name="Lucas S."/>
            <person name="Tice H."/>
            <person name="Cheng J.F."/>
            <person name="Han C."/>
            <person name="Detter J.C."/>
            <person name="Bruce D."/>
            <person name="Goodwin L."/>
            <person name="Chain P."/>
            <person name="Pitluck S."/>
            <person name="Goker M."/>
            <person name="Ovchinikova G."/>
            <person name="Pati A."/>
            <person name="Ivanova N."/>
            <person name="Mavromatis K."/>
            <person name="Chen A."/>
            <person name="Palaniappan K."/>
            <person name="Land M."/>
            <person name="Hauser L."/>
            <person name="Chang Y.J."/>
            <person name="Jeffries C.D."/>
            <person name="Bristow J."/>
            <person name="Eisen J.A."/>
            <person name="Markowitz V."/>
            <person name="Hugenholtz P."/>
            <person name="Kyrpides N.C."/>
            <person name="Klenk H.P."/>
        </authorList>
    </citation>
    <scope>NUCLEOTIDE SEQUENCE [LARGE SCALE GENOMIC DNA]</scope>
    <source>
        <strain evidence="3">DSM 44728 / CIP 108903 / NRRL B-16338 / NBRC 102104 / LLR-40K-21</strain>
    </source>
</reference>
<dbReference type="GO" id="GO:0003677">
    <property type="term" value="F:DNA binding"/>
    <property type="evidence" value="ECO:0007669"/>
    <property type="project" value="InterPro"/>
</dbReference>
<gene>
    <name evidence="2" type="ordered locus">Snas_4907</name>
</gene>
<dbReference type="OrthoDB" id="4285266at2"/>
<organism evidence="2 3">
    <name type="scientific">Stackebrandtia nassauensis (strain DSM 44728 / CIP 108903 / NRRL B-16338 / NBRC 102104 / LLR-40K-21)</name>
    <dbReference type="NCBI Taxonomy" id="446470"/>
    <lineage>
        <taxon>Bacteria</taxon>
        <taxon>Bacillati</taxon>
        <taxon>Actinomycetota</taxon>
        <taxon>Actinomycetes</taxon>
        <taxon>Glycomycetales</taxon>
        <taxon>Glycomycetaceae</taxon>
        <taxon>Stackebrandtia</taxon>
    </lineage>
</organism>
<dbReference type="AlphaFoldDB" id="D3Q8V6"/>
<dbReference type="InterPro" id="IPR010982">
    <property type="entry name" value="Lambda_DNA-bd_dom_sf"/>
</dbReference>
<dbReference type="SMART" id="SM00530">
    <property type="entry name" value="HTH_XRE"/>
    <property type="match status" value="1"/>
</dbReference>
<dbReference type="STRING" id="446470.Snas_4907"/>
<evidence type="ECO:0000313" key="3">
    <source>
        <dbReference type="Proteomes" id="UP000000844"/>
    </source>
</evidence>
<dbReference type="eggNOG" id="COG1396">
    <property type="taxonomic scope" value="Bacteria"/>
</dbReference>
<proteinExistence type="predicted"/>
<dbReference type="Pfam" id="PF13560">
    <property type="entry name" value="HTH_31"/>
    <property type="match status" value="1"/>
</dbReference>
<dbReference type="HOGENOM" id="CLU_055817_1_1_11"/>
<dbReference type="Pfam" id="PF19054">
    <property type="entry name" value="DUF5753"/>
    <property type="match status" value="1"/>
</dbReference>